<dbReference type="Proteomes" id="UP000298805">
    <property type="component" value="Chromosome"/>
</dbReference>
<reference evidence="3 4" key="2">
    <citation type="submission" date="2018-11" db="EMBL/GenBank/DDBJ databases">
        <title>Genomic Encyclopedia of Type Strains, Phase IV (KMG-IV): sequencing the most valuable type-strain genomes for metagenomic binning, comparative biology and taxonomic classification.</title>
        <authorList>
            <person name="Goeker M."/>
        </authorList>
    </citation>
    <scope>NUCLEOTIDE SEQUENCE [LARGE SCALE GENOMIC DNA]</scope>
    <source>
        <strain evidence="3 4">DSM 27783</strain>
    </source>
</reference>
<reference evidence="5" key="1">
    <citation type="submission" date="2018-03" db="EMBL/GenBank/DDBJ databases">
        <title>A comparative analysis of the Nautiliaceae.</title>
        <authorList>
            <person name="Grosche A."/>
            <person name="Smedile F."/>
            <person name="Vetriani C."/>
        </authorList>
    </citation>
    <scope>NUCLEOTIDE SEQUENCE [LARGE SCALE GENOMIC DNA]</scope>
    <source>
        <strain evidence="5">TB6</strain>
    </source>
</reference>
<evidence type="ECO:0000313" key="3">
    <source>
        <dbReference type="EMBL" id="ROR40193.1"/>
    </source>
</evidence>
<name>A0AAJ4RDD9_9BACT</name>
<protein>
    <submittedName>
        <fullName evidence="3">Uncharacterized protein</fullName>
    </submittedName>
</protein>
<evidence type="ECO:0000313" key="2">
    <source>
        <dbReference type="EMBL" id="QCI27632.1"/>
    </source>
</evidence>
<evidence type="ECO:0000256" key="1">
    <source>
        <dbReference type="SAM" id="MobiDB-lite"/>
    </source>
</evidence>
<keyword evidence="5" id="KW-1185">Reference proteome</keyword>
<reference evidence="2" key="3">
    <citation type="submission" date="2019-06" db="EMBL/GenBank/DDBJ databases">
        <title>A comparative analysis of the Nautiliaceae.</title>
        <authorList>
            <person name="Grosche A."/>
            <person name="Smedile F."/>
            <person name="Vetriani C."/>
        </authorList>
    </citation>
    <scope>NUCLEOTIDE SEQUENCE</scope>
    <source>
        <strain evidence="2">TB6</strain>
    </source>
</reference>
<dbReference type="RefSeq" id="WP_123352575.1">
    <property type="nucleotide sequence ID" value="NZ_CP027432.2"/>
</dbReference>
<feature type="region of interest" description="Disordered" evidence="1">
    <location>
        <begin position="39"/>
        <end position="58"/>
    </location>
</feature>
<dbReference type="EMBL" id="CP027432">
    <property type="protein sequence ID" value="QCI27632.1"/>
    <property type="molecule type" value="Genomic_DNA"/>
</dbReference>
<gene>
    <name evidence="2" type="ORF">C6V80_01230</name>
    <name evidence="3" type="ORF">EDC58_1181</name>
</gene>
<feature type="compositionally biased region" description="Polar residues" evidence="1">
    <location>
        <begin position="45"/>
        <end position="54"/>
    </location>
</feature>
<evidence type="ECO:0000313" key="4">
    <source>
        <dbReference type="Proteomes" id="UP000272781"/>
    </source>
</evidence>
<dbReference type="Proteomes" id="UP000272781">
    <property type="component" value="Unassembled WGS sequence"/>
</dbReference>
<sequence>MKVQAQHMNQMQNMNQVQQMHQGQGQGPKGMGKIMKALSPDQRQEVSQTLQSMSETDRKNAVEQLKQLDVSNLSNDQLYQSVMDILNPTTQQNVISATSIDTYA</sequence>
<proteinExistence type="predicted"/>
<dbReference type="EMBL" id="RJVK01000002">
    <property type="protein sequence ID" value="ROR40193.1"/>
    <property type="molecule type" value="Genomic_DNA"/>
</dbReference>
<organism evidence="3 4">
    <name type="scientific">Caminibacter pacificus</name>
    <dbReference type="NCBI Taxonomy" id="1424653"/>
    <lineage>
        <taxon>Bacteria</taxon>
        <taxon>Pseudomonadati</taxon>
        <taxon>Campylobacterota</taxon>
        <taxon>Epsilonproteobacteria</taxon>
        <taxon>Nautiliales</taxon>
        <taxon>Nautiliaceae</taxon>
        <taxon>Caminibacter</taxon>
    </lineage>
</organism>
<accession>A0AAJ4RDD9</accession>
<dbReference type="AlphaFoldDB" id="A0AAJ4RDD9"/>
<evidence type="ECO:0000313" key="5">
    <source>
        <dbReference type="Proteomes" id="UP000298805"/>
    </source>
</evidence>